<organism evidence="3 4">
    <name type="scientific">Fusarium sarcochroum</name>
    <dbReference type="NCBI Taxonomy" id="1208366"/>
    <lineage>
        <taxon>Eukaryota</taxon>
        <taxon>Fungi</taxon>
        <taxon>Dikarya</taxon>
        <taxon>Ascomycota</taxon>
        <taxon>Pezizomycotina</taxon>
        <taxon>Sordariomycetes</taxon>
        <taxon>Hypocreomycetidae</taxon>
        <taxon>Hypocreales</taxon>
        <taxon>Nectriaceae</taxon>
        <taxon>Fusarium</taxon>
        <taxon>Fusarium lateritium species complex</taxon>
    </lineage>
</organism>
<feature type="transmembrane region" description="Helical" evidence="2">
    <location>
        <begin position="196"/>
        <end position="214"/>
    </location>
</feature>
<evidence type="ECO:0000313" key="3">
    <source>
        <dbReference type="EMBL" id="KAF4966310.1"/>
    </source>
</evidence>
<evidence type="ECO:0000256" key="2">
    <source>
        <dbReference type="SAM" id="Phobius"/>
    </source>
</evidence>
<evidence type="ECO:0000313" key="4">
    <source>
        <dbReference type="Proteomes" id="UP000622797"/>
    </source>
</evidence>
<sequence>MSRNHDLELNSLEPLHTARSFSSQPVDSFSSNSTLPNTAPPKSDVSISRSEPIVEQGSRSQDPERIELLEDNETISPRKNFWLSIFAKKPRKRNHPGPVRDYSEVPNANEPSKVVRSSSRLLALRHFCWVHLPAVLITFTLLSLYIAKIQWNGPSTEALNSLQFAAKVHEGLIMMSLGDILQHWISHKLYHRDTGIPLGFLSSAFYLGAPFRYITSSELWAPMIQSSDRRQSNKMTGAMVILVTVLCLGASPFSAIAMIPRQGWLRAHDEDFTIKRQADSAVYTTSLNYKSGPYLNSSMGSNMTLEGLSPQAASDIPLNPLGPFQNITYANYQARGRPISIMLRDGMAITTCPISTISNLLAAQGWRLGLQGLSAQQLVRVEQEDPGSTKRKGWKQPLLAATCAKRELVGGVVDFQFWAPFVNQTLSLNPEQYPILSYFAKKASSTPGPVGHASLNLRDTMELPVSTDMLFASVVNDTLLVNNTVTRKIFLQFNLCLIYARWVEADLWVEPVKSPDVLSHLPFSNKRLLSSIKDSFGTTEFIHMDEDWLEGIASLPNRSFYEAISHYYAISAGALDMESVKMGEPIDPRKSILYFTEYVYFYSYVFQSSPGIPFAFCLLFLHVFMVLVHLIISLLSKHPWQGSSWESFGDMLVLALRSKAPDELDSDYEQVASSKTWTKTVIIKKMSEDGRPEIFLKDNKEFKQPPQEEARM</sequence>
<accession>A0A8H4TYK8</accession>
<dbReference type="Proteomes" id="UP000622797">
    <property type="component" value="Unassembled WGS sequence"/>
</dbReference>
<protein>
    <submittedName>
        <fullName evidence="3">Uncharacterized protein</fullName>
    </submittedName>
</protein>
<proteinExistence type="predicted"/>
<feature type="transmembrane region" description="Helical" evidence="2">
    <location>
        <begin position="612"/>
        <end position="635"/>
    </location>
</feature>
<feature type="region of interest" description="Disordered" evidence="1">
    <location>
        <begin position="1"/>
        <end position="66"/>
    </location>
</feature>
<reference evidence="3" key="1">
    <citation type="journal article" date="2020" name="BMC Genomics">
        <title>Correction to: Identification and distribution of gene clusters required for synthesis of sphingolipid metabolism inhibitors in diverse species of the filamentous fungus Fusarium.</title>
        <authorList>
            <person name="Kim H.S."/>
            <person name="Lohmar J.M."/>
            <person name="Busman M."/>
            <person name="Brown D.W."/>
            <person name="Naumann T.A."/>
            <person name="Divon H.H."/>
            <person name="Lysoe E."/>
            <person name="Uhlig S."/>
            <person name="Proctor R.H."/>
        </authorList>
    </citation>
    <scope>NUCLEOTIDE SEQUENCE</scope>
    <source>
        <strain evidence="3">NRRL 20472</strain>
    </source>
</reference>
<dbReference type="AlphaFoldDB" id="A0A8H4TYK8"/>
<feature type="transmembrane region" description="Helical" evidence="2">
    <location>
        <begin position="235"/>
        <end position="259"/>
    </location>
</feature>
<gene>
    <name evidence="3" type="ORF">FSARC_5982</name>
</gene>
<name>A0A8H4TYK8_9HYPO</name>
<dbReference type="OrthoDB" id="5342924at2759"/>
<keyword evidence="2" id="KW-0472">Membrane</keyword>
<evidence type="ECO:0000256" key="1">
    <source>
        <dbReference type="SAM" id="MobiDB-lite"/>
    </source>
</evidence>
<comment type="caution">
    <text evidence="3">The sequence shown here is derived from an EMBL/GenBank/DDBJ whole genome shotgun (WGS) entry which is preliminary data.</text>
</comment>
<keyword evidence="2" id="KW-0812">Transmembrane</keyword>
<reference evidence="3" key="2">
    <citation type="submission" date="2020-05" db="EMBL/GenBank/DDBJ databases">
        <authorList>
            <person name="Kim H.-S."/>
            <person name="Proctor R.H."/>
            <person name="Brown D.W."/>
        </authorList>
    </citation>
    <scope>NUCLEOTIDE SEQUENCE</scope>
    <source>
        <strain evidence="3">NRRL 20472</strain>
    </source>
</reference>
<keyword evidence="2" id="KW-1133">Transmembrane helix</keyword>
<feature type="compositionally biased region" description="Low complexity" evidence="1">
    <location>
        <begin position="20"/>
        <end position="33"/>
    </location>
</feature>
<dbReference type="EMBL" id="JABEXW010000298">
    <property type="protein sequence ID" value="KAF4966310.1"/>
    <property type="molecule type" value="Genomic_DNA"/>
</dbReference>
<feature type="transmembrane region" description="Helical" evidence="2">
    <location>
        <begin position="126"/>
        <end position="147"/>
    </location>
</feature>
<keyword evidence="4" id="KW-1185">Reference proteome</keyword>